<evidence type="ECO:0000313" key="3">
    <source>
        <dbReference type="EMBL" id="ESQ49581.1"/>
    </source>
</evidence>
<feature type="compositionally biased region" description="Basic and acidic residues" evidence="1">
    <location>
        <begin position="195"/>
        <end position="204"/>
    </location>
</feature>
<feature type="non-terminal residue" evidence="3">
    <location>
        <position position="1"/>
    </location>
</feature>
<dbReference type="EMBL" id="KI517408">
    <property type="protein sequence ID" value="ESQ49581.1"/>
    <property type="molecule type" value="Genomic_DNA"/>
</dbReference>
<protein>
    <recommendedName>
        <fullName evidence="2">DUF3444 domain-containing protein</fullName>
    </recommendedName>
</protein>
<dbReference type="Proteomes" id="UP000030689">
    <property type="component" value="Unassembled WGS sequence"/>
</dbReference>
<dbReference type="PANTHER" id="PTHR45089:SF38">
    <property type="entry name" value="DUF3444 DOMAIN-CONTAINING PROTEIN"/>
    <property type="match status" value="1"/>
</dbReference>
<evidence type="ECO:0000259" key="2">
    <source>
        <dbReference type="Pfam" id="PF11926"/>
    </source>
</evidence>
<accession>V4NSE6</accession>
<gene>
    <name evidence="3" type="ORF">EUTSA_v10022016mg</name>
</gene>
<dbReference type="InterPro" id="IPR024593">
    <property type="entry name" value="DUF3444"/>
</dbReference>
<keyword evidence="4" id="KW-1185">Reference proteome</keyword>
<feature type="domain" description="DUF3444" evidence="2">
    <location>
        <begin position="219"/>
        <end position="406"/>
    </location>
</feature>
<reference evidence="3 4" key="1">
    <citation type="journal article" date="2013" name="Front. Plant Sci.">
        <title>The Reference Genome of the Halophytic Plant Eutrema salsugineum.</title>
        <authorList>
            <person name="Yang R."/>
            <person name="Jarvis D.E."/>
            <person name="Chen H."/>
            <person name="Beilstein M.A."/>
            <person name="Grimwood J."/>
            <person name="Jenkins J."/>
            <person name="Shu S."/>
            <person name="Prochnik S."/>
            <person name="Xin M."/>
            <person name="Ma C."/>
            <person name="Schmutz J."/>
            <person name="Wing R.A."/>
            <person name="Mitchell-Olds T."/>
            <person name="Schumaker K.S."/>
            <person name="Wang X."/>
        </authorList>
    </citation>
    <scope>NUCLEOTIDE SEQUENCE [LARGE SCALE GENOMIC DNA]</scope>
</reference>
<evidence type="ECO:0000256" key="1">
    <source>
        <dbReference type="SAM" id="MobiDB-lite"/>
    </source>
</evidence>
<dbReference type="Gramene" id="ESQ49581">
    <property type="protein sequence ID" value="ESQ49581"/>
    <property type="gene ID" value="EUTSA_v10022016mg"/>
</dbReference>
<dbReference type="OMA" id="TESWSSH"/>
<dbReference type="KEGG" id="eus:EUTSA_v10022016mg"/>
<dbReference type="AlphaFoldDB" id="V4NSE6"/>
<name>V4NSE6_EUTSA</name>
<dbReference type="STRING" id="72664.V4NSE6"/>
<dbReference type="Pfam" id="PF11926">
    <property type="entry name" value="DUF3444"/>
    <property type="match status" value="1"/>
</dbReference>
<proteinExistence type="predicted"/>
<dbReference type="PANTHER" id="PTHR45089">
    <property type="entry name" value="DNAJ HEAT SHOCK AMINO-TERMINAL DOMAIN PROTEIN-RELATED"/>
    <property type="match status" value="1"/>
</dbReference>
<organism evidence="3 4">
    <name type="scientific">Eutrema salsugineum</name>
    <name type="common">Saltwater cress</name>
    <name type="synonym">Sisymbrium salsugineum</name>
    <dbReference type="NCBI Taxonomy" id="72664"/>
    <lineage>
        <taxon>Eukaryota</taxon>
        <taxon>Viridiplantae</taxon>
        <taxon>Streptophyta</taxon>
        <taxon>Embryophyta</taxon>
        <taxon>Tracheophyta</taxon>
        <taxon>Spermatophyta</taxon>
        <taxon>Magnoliopsida</taxon>
        <taxon>eudicotyledons</taxon>
        <taxon>Gunneridae</taxon>
        <taxon>Pentapetalae</taxon>
        <taxon>rosids</taxon>
        <taxon>malvids</taxon>
        <taxon>Brassicales</taxon>
        <taxon>Brassicaceae</taxon>
        <taxon>Eutremeae</taxon>
        <taxon>Eutrema</taxon>
    </lineage>
</organism>
<feature type="region of interest" description="Disordered" evidence="1">
    <location>
        <begin position="103"/>
        <end position="124"/>
    </location>
</feature>
<sequence length="437" mass="51151">AKSCRSTAIDMDFMSQVRENASSVLEFSRQWEEYDEEMRLAEETLRKRAVELQKKEERLRMVEERERKLEESITERLSDSMMKKHEELMRELQVRKQELEARENELEKKEEKFQLKQKSEARGIEEKSKLLKLKEKVLEEREKVLERKQKECEEQPTTQAAETSKRSRHESEPLTVADKGRDADSHLQIGKKQKPVRDDDGSRKKETEVYEVFCVEEDPEQYSCPDPDFSDFNNRMSSLAVDQVWALYDPLDHMPRYYAQIKRVLKPQLSVEETPIACGGFRYGDSEIQSLLTLSHEMHPIRKGKKVTTINPRKGETWALFRDWTESWSSHSEQHKPPYSYDFVEVETDFDSDQGVGVSYLRKVEGFTSVYNKLAEQQGLVFSRISSDQMLRFSHRVPSFKLTGDEKERVPAGSFELDPAAVPRDCLKAAKVKEEMN</sequence>
<dbReference type="eggNOG" id="ENOG502QS8C">
    <property type="taxonomic scope" value="Eukaryota"/>
</dbReference>
<feature type="compositionally biased region" description="Basic and acidic residues" evidence="1">
    <location>
        <begin position="163"/>
        <end position="185"/>
    </location>
</feature>
<evidence type="ECO:0000313" key="4">
    <source>
        <dbReference type="Proteomes" id="UP000030689"/>
    </source>
</evidence>
<feature type="region of interest" description="Disordered" evidence="1">
    <location>
        <begin position="146"/>
        <end position="204"/>
    </location>
</feature>